<evidence type="ECO:0000313" key="2">
    <source>
        <dbReference type="EMBL" id="KAI5067145.1"/>
    </source>
</evidence>
<comment type="caution">
    <text evidence="2">The sequence shown here is derived from an EMBL/GenBank/DDBJ whole genome shotgun (WGS) entry which is preliminary data.</text>
</comment>
<accession>A0A9D4UFX0</accession>
<feature type="compositionally biased region" description="Pro residues" evidence="1">
    <location>
        <begin position="184"/>
        <end position="195"/>
    </location>
</feature>
<feature type="compositionally biased region" description="Basic and acidic residues" evidence="1">
    <location>
        <begin position="201"/>
        <end position="215"/>
    </location>
</feature>
<dbReference type="AlphaFoldDB" id="A0A9D4UFX0"/>
<keyword evidence="3" id="KW-1185">Reference proteome</keyword>
<gene>
    <name evidence="2" type="ORF">GOP47_0017673</name>
</gene>
<organism evidence="2 3">
    <name type="scientific">Adiantum capillus-veneris</name>
    <name type="common">Maidenhair fern</name>
    <dbReference type="NCBI Taxonomy" id="13818"/>
    <lineage>
        <taxon>Eukaryota</taxon>
        <taxon>Viridiplantae</taxon>
        <taxon>Streptophyta</taxon>
        <taxon>Embryophyta</taxon>
        <taxon>Tracheophyta</taxon>
        <taxon>Polypodiopsida</taxon>
        <taxon>Polypodiidae</taxon>
        <taxon>Polypodiales</taxon>
        <taxon>Pteridineae</taxon>
        <taxon>Pteridaceae</taxon>
        <taxon>Vittarioideae</taxon>
        <taxon>Adiantum</taxon>
    </lineage>
</organism>
<name>A0A9D4UFX0_ADICA</name>
<evidence type="ECO:0000313" key="3">
    <source>
        <dbReference type="Proteomes" id="UP000886520"/>
    </source>
</evidence>
<evidence type="ECO:0000256" key="1">
    <source>
        <dbReference type="SAM" id="MobiDB-lite"/>
    </source>
</evidence>
<reference evidence="2" key="1">
    <citation type="submission" date="2021-01" db="EMBL/GenBank/DDBJ databases">
        <title>Adiantum capillus-veneris genome.</title>
        <authorList>
            <person name="Fang Y."/>
            <person name="Liao Q."/>
        </authorList>
    </citation>
    <scope>NUCLEOTIDE SEQUENCE</scope>
    <source>
        <strain evidence="2">H3</strain>
        <tissue evidence="2">Leaf</tissue>
    </source>
</reference>
<dbReference type="Proteomes" id="UP000886520">
    <property type="component" value="Chromosome 17"/>
</dbReference>
<dbReference type="EMBL" id="JABFUD020000017">
    <property type="protein sequence ID" value="KAI5067145.1"/>
    <property type="molecule type" value="Genomic_DNA"/>
</dbReference>
<protein>
    <submittedName>
        <fullName evidence="2">Uncharacterized protein</fullName>
    </submittedName>
</protein>
<feature type="region of interest" description="Disordered" evidence="1">
    <location>
        <begin position="179"/>
        <end position="215"/>
    </location>
</feature>
<proteinExistence type="predicted"/>
<sequence>MALRGSDLVLLWLVGEYERHLCYRDQYTDHYFVRLQSHDHSTHAFQSVIARAHPTRSDHLIDFLDVLYRVQNIHSRHEIPVPSLEDVADTRYHPVTVQLWRMHDSFLYVDDDARMHLRESQMPVPEPQVDFGRSMGSRTYYGLDDYSTYTMIFGLPYRPIPSPRSPTSSVGIELDSTYTARSPIRPPPGFLPRPIAPQDSIDDHRSRLTLEIDES</sequence>